<gene>
    <name evidence="2" type="ORF">ACFQGB_17040</name>
</gene>
<evidence type="ECO:0000313" key="2">
    <source>
        <dbReference type="EMBL" id="MFC6954573.1"/>
    </source>
</evidence>
<feature type="region of interest" description="Disordered" evidence="1">
    <location>
        <begin position="1"/>
        <end position="23"/>
    </location>
</feature>
<evidence type="ECO:0000313" key="3">
    <source>
        <dbReference type="Proteomes" id="UP001596395"/>
    </source>
</evidence>
<proteinExistence type="predicted"/>
<reference evidence="2 3" key="1">
    <citation type="journal article" date="2019" name="Int. J. Syst. Evol. Microbiol.">
        <title>The Global Catalogue of Microorganisms (GCM) 10K type strain sequencing project: providing services to taxonomists for standard genome sequencing and annotation.</title>
        <authorList>
            <consortium name="The Broad Institute Genomics Platform"/>
            <consortium name="The Broad Institute Genome Sequencing Center for Infectious Disease"/>
            <person name="Wu L."/>
            <person name="Ma J."/>
        </authorList>
    </citation>
    <scope>NUCLEOTIDE SEQUENCE [LARGE SCALE GENOMIC DNA]</scope>
    <source>
        <strain evidence="2 3">GX26</strain>
    </source>
</reference>
<dbReference type="Proteomes" id="UP001596395">
    <property type="component" value="Unassembled WGS sequence"/>
</dbReference>
<feature type="compositionally biased region" description="Polar residues" evidence="1">
    <location>
        <begin position="1"/>
        <end position="16"/>
    </location>
</feature>
<accession>A0ABD5VLD2</accession>
<evidence type="ECO:0000256" key="1">
    <source>
        <dbReference type="SAM" id="MobiDB-lite"/>
    </source>
</evidence>
<name>A0ABD5VLD2_9EURY</name>
<keyword evidence="3" id="KW-1185">Reference proteome</keyword>
<sequence>MNESATETWERVSSNPDPEDDLGYDLQALSIITVGDRNEQCMVMPSDADHLENDEFLVADPELVCDLHERR</sequence>
<organism evidence="2 3">
    <name type="scientific">Halorubellus litoreus</name>
    <dbReference type="NCBI Taxonomy" id="755308"/>
    <lineage>
        <taxon>Archaea</taxon>
        <taxon>Methanobacteriati</taxon>
        <taxon>Methanobacteriota</taxon>
        <taxon>Stenosarchaea group</taxon>
        <taxon>Halobacteria</taxon>
        <taxon>Halobacteriales</taxon>
        <taxon>Halorubellaceae</taxon>
        <taxon>Halorubellus</taxon>
    </lineage>
</organism>
<protein>
    <submittedName>
        <fullName evidence="2">Uncharacterized protein</fullName>
    </submittedName>
</protein>
<dbReference type="AlphaFoldDB" id="A0ABD5VLD2"/>
<dbReference type="RefSeq" id="WP_336351517.1">
    <property type="nucleotide sequence ID" value="NZ_JAZAQL010000003.1"/>
</dbReference>
<dbReference type="EMBL" id="JBHSXN010000003">
    <property type="protein sequence ID" value="MFC6954573.1"/>
    <property type="molecule type" value="Genomic_DNA"/>
</dbReference>
<comment type="caution">
    <text evidence="2">The sequence shown here is derived from an EMBL/GenBank/DDBJ whole genome shotgun (WGS) entry which is preliminary data.</text>
</comment>